<dbReference type="AlphaFoldDB" id="A0A3B6FE69"/>
<feature type="compositionally biased region" description="Basic and acidic residues" evidence="7">
    <location>
        <begin position="97"/>
        <end position="106"/>
    </location>
</feature>
<evidence type="ECO:0000259" key="8">
    <source>
        <dbReference type="Pfam" id="PF04577"/>
    </source>
</evidence>
<dbReference type="Gramene" id="TraesCAD_scaffold_000185_01G000700.1">
    <property type="protein sequence ID" value="TraesCAD_scaffold_000185_01G000700.1"/>
    <property type="gene ID" value="TraesCAD_scaffold_000185_01G000700"/>
</dbReference>
<reference evidence="9" key="1">
    <citation type="submission" date="2018-08" db="EMBL/GenBank/DDBJ databases">
        <authorList>
            <person name="Rossello M."/>
        </authorList>
    </citation>
    <scope>NUCLEOTIDE SEQUENCE [LARGE SCALE GENOMIC DNA]</scope>
    <source>
        <strain evidence="9">cv. Chinese Spring</strain>
    </source>
</reference>
<dbReference type="SMR" id="A0A3B6FE69"/>
<evidence type="ECO:0000256" key="2">
    <source>
        <dbReference type="ARBA" id="ARBA00004881"/>
    </source>
</evidence>
<sequence length="530" mass="59451">MPTSFPSAATRTRRAATGVGRVRLHRRCSVAMALLLTVWTSHILLLLVQGKQIKVNRCSWTDSNRGEEVKQEGLTQQVLPVIDPELKSDTFKIKTYSESKLGKEGQHASTPESIPHPEMDGSSSKSPQSATVAEIEVPKPKGSITCDDKSKDNDFPYARPVVCKMSGDVRIAPGSSSVILSMPLYQSAEGRRVRPYARHDDSLPPLVREVAIKTVANGSDAPECSVGHGDIPAVVFSVGGYTRNFFHDMSDVLIPLYLTAFQFKGRVQFFVTDYKQWWLKKYKPILRRLSRYDIVDFDSNNDVHCFHHVILGLVRDRDLILRRHPTRNPKGYSMVGFTRFLRHAYGLRRNRPFVLGENPGKKPRMLIISRRGTRRLLNLHRVEAMATALGFDVTVSEAGGNSVKRFAETVNSCDVLVAVHGGGLTNQMFLPAKAVVVQIVPWGGMEWMATNFYGEPARGMGLRYLEYHVAGEESSLARRYPRDHAVFRDPMAIHAQGWKALAEVVMTQDVRLDLDRFTPTLLRALDLLQD</sequence>
<name>A0A3B6FE69_WHEAT</name>
<reference evidence="9" key="2">
    <citation type="submission" date="2018-10" db="UniProtKB">
        <authorList>
            <consortium name="EnsemblPlants"/>
        </authorList>
    </citation>
    <scope>IDENTIFICATION</scope>
</reference>
<organism evidence="9">
    <name type="scientific">Triticum aestivum</name>
    <name type="common">Wheat</name>
    <dbReference type="NCBI Taxonomy" id="4565"/>
    <lineage>
        <taxon>Eukaryota</taxon>
        <taxon>Viridiplantae</taxon>
        <taxon>Streptophyta</taxon>
        <taxon>Embryophyta</taxon>
        <taxon>Tracheophyta</taxon>
        <taxon>Spermatophyta</taxon>
        <taxon>Magnoliopsida</taxon>
        <taxon>Liliopsida</taxon>
        <taxon>Poales</taxon>
        <taxon>Poaceae</taxon>
        <taxon>BOP clade</taxon>
        <taxon>Pooideae</taxon>
        <taxon>Triticodae</taxon>
        <taxon>Triticeae</taxon>
        <taxon>Triticinae</taxon>
        <taxon>Triticum</taxon>
    </lineage>
</organism>
<dbReference type="PANTHER" id="PTHR20961:SF145">
    <property type="entry name" value="OS01G0118600 PROTEIN"/>
    <property type="match status" value="1"/>
</dbReference>
<comment type="subcellular location">
    <subcellularLocation>
        <location evidence="1">Golgi apparatus membrane</location>
        <topology evidence="1">Single-pass type II membrane protein</topology>
    </subcellularLocation>
</comment>
<keyword evidence="5" id="KW-0333">Golgi apparatus</keyword>
<dbReference type="GO" id="GO:0000139">
    <property type="term" value="C:Golgi membrane"/>
    <property type="evidence" value="ECO:0007669"/>
    <property type="project" value="UniProtKB-SubCell"/>
</dbReference>
<protein>
    <recommendedName>
        <fullName evidence="8">Glycosyltransferase 61 catalytic domain-containing protein</fullName>
    </recommendedName>
</protein>
<keyword evidence="10" id="KW-1185">Reference proteome</keyword>
<dbReference type="InterPro" id="IPR007657">
    <property type="entry name" value="Glycosyltransferase_61"/>
</dbReference>
<dbReference type="InterPro" id="IPR049625">
    <property type="entry name" value="Glyco_transf_61_cat"/>
</dbReference>
<keyword evidence="3" id="KW-0328">Glycosyltransferase</keyword>
<keyword evidence="4" id="KW-0808">Transferase</keyword>
<dbReference type="Gramene" id="TraesJAG3B03G01549870.1">
    <property type="protein sequence ID" value="TraesJAG3B03G01549870.1"/>
    <property type="gene ID" value="TraesJAG3B03G01549870"/>
</dbReference>
<evidence type="ECO:0000256" key="1">
    <source>
        <dbReference type="ARBA" id="ARBA00004323"/>
    </source>
</evidence>
<dbReference type="Gramene" id="TraesCS3B03G0053900.1">
    <property type="protein sequence ID" value="TraesCS3B03G0053900.1.CDS"/>
    <property type="gene ID" value="TraesCS3B03G0053900"/>
</dbReference>
<dbReference type="GO" id="GO:0016757">
    <property type="term" value="F:glycosyltransferase activity"/>
    <property type="evidence" value="ECO:0000318"/>
    <property type="project" value="GO_Central"/>
</dbReference>
<proteinExistence type="predicted"/>
<feature type="region of interest" description="Disordered" evidence="7">
    <location>
        <begin position="97"/>
        <end position="148"/>
    </location>
</feature>
<evidence type="ECO:0000313" key="9">
    <source>
        <dbReference type="EnsemblPlants" id="TraesCS3B02G023900.1"/>
    </source>
</evidence>
<accession>A0A3B6FE69</accession>
<feature type="compositionally biased region" description="Polar residues" evidence="7">
    <location>
        <begin position="121"/>
        <end position="131"/>
    </location>
</feature>
<dbReference type="Pfam" id="PF04577">
    <property type="entry name" value="Glyco_transf_61"/>
    <property type="match status" value="1"/>
</dbReference>
<dbReference type="PaxDb" id="4565-Traes_3B_E38621738.1"/>
<evidence type="ECO:0000256" key="7">
    <source>
        <dbReference type="SAM" id="MobiDB-lite"/>
    </source>
</evidence>
<dbReference type="GO" id="GO:0016763">
    <property type="term" value="F:pentosyltransferase activity"/>
    <property type="evidence" value="ECO:0007669"/>
    <property type="project" value="UniProtKB-ARBA"/>
</dbReference>
<dbReference type="PANTHER" id="PTHR20961">
    <property type="entry name" value="GLYCOSYLTRANSFERASE"/>
    <property type="match status" value="1"/>
</dbReference>
<evidence type="ECO:0000256" key="3">
    <source>
        <dbReference type="ARBA" id="ARBA00022676"/>
    </source>
</evidence>
<evidence type="ECO:0000256" key="4">
    <source>
        <dbReference type="ARBA" id="ARBA00022679"/>
    </source>
</evidence>
<dbReference type="Proteomes" id="UP000019116">
    <property type="component" value="Chromosome 3B"/>
</dbReference>
<dbReference type="EnsemblPlants" id="TraesCS3B02G023900.1">
    <property type="protein sequence ID" value="TraesCS3B02G023900.1"/>
    <property type="gene ID" value="TraesCS3B02G023900"/>
</dbReference>
<keyword evidence="6" id="KW-0325">Glycoprotein</keyword>
<dbReference type="OrthoDB" id="529273at2759"/>
<dbReference type="Gramene" id="TraesCS3B02G023900.1">
    <property type="protein sequence ID" value="TraesCS3B02G023900.1"/>
    <property type="gene ID" value="TraesCS3B02G023900"/>
</dbReference>
<evidence type="ECO:0000313" key="10">
    <source>
        <dbReference type="Proteomes" id="UP000019116"/>
    </source>
</evidence>
<feature type="domain" description="Glycosyltransferase 61 catalytic" evidence="8">
    <location>
        <begin position="245"/>
        <end position="437"/>
    </location>
</feature>
<dbReference type="STRING" id="4565.A0A3B6FE69"/>
<evidence type="ECO:0000256" key="5">
    <source>
        <dbReference type="ARBA" id="ARBA00023034"/>
    </source>
</evidence>
<dbReference type="OMA" id="PVVCKMS"/>
<evidence type="ECO:0000256" key="6">
    <source>
        <dbReference type="ARBA" id="ARBA00023180"/>
    </source>
</evidence>
<comment type="pathway">
    <text evidence="2">Glycan metabolism.</text>
</comment>